<name>A0AA36F1U2_OCTVU</name>
<dbReference type="Proteomes" id="UP001162480">
    <property type="component" value="Chromosome 3"/>
</dbReference>
<keyword evidence="2" id="KW-1185">Reference proteome</keyword>
<proteinExistence type="predicted"/>
<protein>
    <submittedName>
        <fullName evidence="1">Uncharacterized protein</fullName>
    </submittedName>
</protein>
<dbReference type="EMBL" id="OX597816">
    <property type="protein sequence ID" value="CAI9719693.1"/>
    <property type="molecule type" value="Genomic_DNA"/>
</dbReference>
<reference evidence="1" key="1">
    <citation type="submission" date="2023-08" db="EMBL/GenBank/DDBJ databases">
        <authorList>
            <person name="Alioto T."/>
            <person name="Alioto T."/>
            <person name="Gomez Garrido J."/>
        </authorList>
    </citation>
    <scope>NUCLEOTIDE SEQUENCE</scope>
</reference>
<evidence type="ECO:0000313" key="1">
    <source>
        <dbReference type="EMBL" id="CAI9719693.1"/>
    </source>
</evidence>
<accession>A0AA36F1U2</accession>
<sequence length="84" mass="8723">MLGKSVSMVLHYSECIVDIVVLYNYNDVIRCSGGVGGGVGCCRDAITTCCLGDVGIGCGRDTAVCREFSFVVYDVAVFAAASIG</sequence>
<organism evidence="1 2">
    <name type="scientific">Octopus vulgaris</name>
    <name type="common">Common octopus</name>
    <dbReference type="NCBI Taxonomy" id="6645"/>
    <lineage>
        <taxon>Eukaryota</taxon>
        <taxon>Metazoa</taxon>
        <taxon>Spiralia</taxon>
        <taxon>Lophotrochozoa</taxon>
        <taxon>Mollusca</taxon>
        <taxon>Cephalopoda</taxon>
        <taxon>Coleoidea</taxon>
        <taxon>Octopodiformes</taxon>
        <taxon>Octopoda</taxon>
        <taxon>Incirrata</taxon>
        <taxon>Octopodidae</taxon>
        <taxon>Octopus</taxon>
    </lineage>
</organism>
<gene>
    <name evidence="1" type="ORF">OCTVUL_1B003153</name>
</gene>
<dbReference type="AlphaFoldDB" id="A0AA36F1U2"/>
<evidence type="ECO:0000313" key="2">
    <source>
        <dbReference type="Proteomes" id="UP001162480"/>
    </source>
</evidence>